<evidence type="ECO:0000259" key="2">
    <source>
        <dbReference type="Pfam" id="PF22974"/>
    </source>
</evidence>
<name>A0AAN9YMB7_9PEZI</name>
<dbReference type="Pfam" id="PF22974">
    <property type="entry name" value="DUF7029"/>
    <property type="match status" value="1"/>
</dbReference>
<keyword evidence="4" id="KW-1185">Reference proteome</keyword>
<evidence type="ECO:0000256" key="1">
    <source>
        <dbReference type="SAM" id="SignalP"/>
    </source>
</evidence>
<comment type="caution">
    <text evidence="3">The sequence shown here is derived from an EMBL/GenBank/DDBJ whole genome shotgun (WGS) entry which is preliminary data.</text>
</comment>
<accession>A0AAN9YMB7</accession>
<feature type="signal peptide" evidence="1">
    <location>
        <begin position="1"/>
        <end position="20"/>
    </location>
</feature>
<dbReference type="AlphaFoldDB" id="A0AAN9YMB7"/>
<organism evidence="3 4">
    <name type="scientific">Diatrype stigma</name>
    <dbReference type="NCBI Taxonomy" id="117547"/>
    <lineage>
        <taxon>Eukaryota</taxon>
        <taxon>Fungi</taxon>
        <taxon>Dikarya</taxon>
        <taxon>Ascomycota</taxon>
        <taxon>Pezizomycotina</taxon>
        <taxon>Sordariomycetes</taxon>
        <taxon>Xylariomycetidae</taxon>
        <taxon>Xylariales</taxon>
        <taxon>Diatrypaceae</taxon>
        <taxon>Diatrype</taxon>
    </lineage>
</organism>
<sequence>MHFRLPPLVLLAGLIAKASGVMKTLIPTLALDHGTNQYPHVEAASVVHLGYGLDTHTSLVDVALHVNHPTILLEAMDAVASLNCSASSVAMTFASPDTFEHSARALSSLEWSELDNVLFIVKQLGSDETEHERSFFLADRIHWDNGTFSLVASGQRKNVSDIASEVGVTFFEMPASPNHEDVVWQPTLLDLSGSSGLSDNTVLFSGDDLSATAEKAHVSAGVSITGYIDYHFLGGGLQEAYFDMNAGFNASLALALNATVPVSHGFSYTIPGLSWSLFHIPFICDVGPTVEFNVGVDVGVDVPVSIATDMSLEIRDGHIHLDLVNGDESHVGDWQPQHTSSANITAGAKNAVIHVSPYLEFTAKLGIDFFSWELDGGITAQPKFSNEFGVSQAREADGGREVGSLLTANPACTGGSEFHSKLQFSIFAFITSLFRKELYHVEQPIKDGCF</sequence>
<reference evidence="3 4" key="1">
    <citation type="submission" date="2024-02" db="EMBL/GenBank/DDBJ databases">
        <title>De novo assembly and annotation of 12 fungi associated with fruit tree decline syndrome in Ontario, Canada.</title>
        <authorList>
            <person name="Sulman M."/>
            <person name="Ellouze W."/>
            <person name="Ilyukhin E."/>
        </authorList>
    </citation>
    <scope>NUCLEOTIDE SEQUENCE [LARGE SCALE GENOMIC DNA]</scope>
    <source>
        <strain evidence="3 4">M11/M66-122</strain>
    </source>
</reference>
<proteinExistence type="predicted"/>
<gene>
    <name evidence="3" type="ORF">SLS62_007289</name>
</gene>
<dbReference type="Proteomes" id="UP001320420">
    <property type="component" value="Unassembled WGS sequence"/>
</dbReference>
<protein>
    <recommendedName>
        <fullName evidence="2">DUF7029 domain-containing protein</fullName>
    </recommendedName>
</protein>
<evidence type="ECO:0000313" key="4">
    <source>
        <dbReference type="Proteomes" id="UP001320420"/>
    </source>
</evidence>
<feature type="domain" description="DUF7029" evidence="2">
    <location>
        <begin position="65"/>
        <end position="165"/>
    </location>
</feature>
<evidence type="ECO:0000313" key="3">
    <source>
        <dbReference type="EMBL" id="KAK7750738.1"/>
    </source>
</evidence>
<dbReference type="EMBL" id="JAKJXP020000059">
    <property type="protein sequence ID" value="KAK7750738.1"/>
    <property type="molecule type" value="Genomic_DNA"/>
</dbReference>
<dbReference type="InterPro" id="IPR054293">
    <property type="entry name" value="DUF7029"/>
</dbReference>
<keyword evidence="1" id="KW-0732">Signal</keyword>
<feature type="chain" id="PRO_5042899822" description="DUF7029 domain-containing protein" evidence="1">
    <location>
        <begin position="21"/>
        <end position="450"/>
    </location>
</feature>